<dbReference type="Pfam" id="PF01212">
    <property type="entry name" value="Beta_elim_lyase"/>
    <property type="match status" value="2"/>
</dbReference>
<evidence type="ECO:0000256" key="1">
    <source>
        <dbReference type="ARBA" id="ARBA00001933"/>
    </source>
</evidence>
<proteinExistence type="inferred from homology"/>
<feature type="domain" description="Aromatic amino acid beta-eliminating lyase/threonine aldolase" evidence="4">
    <location>
        <begin position="90"/>
        <end position="164"/>
    </location>
</feature>
<dbReference type="EMBL" id="DSTU01000004">
    <property type="protein sequence ID" value="HFJ53677.1"/>
    <property type="molecule type" value="Genomic_DNA"/>
</dbReference>
<comment type="similarity">
    <text evidence="2">Belongs to the beta-eliminating lyase family.</text>
</comment>
<evidence type="ECO:0000256" key="3">
    <source>
        <dbReference type="ARBA" id="ARBA00022898"/>
    </source>
</evidence>
<gene>
    <name evidence="5" type="ORF">ENP94_07540</name>
    <name evidence="6" type="ORF">ENS16_03185</name>
</gene>
<dbReference type="InterPro" id="IPR001597">
    <property type="entry name" value="ArAA_b-elim_lyase/Thr_aldolase"/>
</dbReference>
<keyword evidence="3" id="KW-0663">Pyridoxal phosphate</keyword>
<name>A0A7C3IC24_UNCW3</name>
<comment type="caution">
    <text evidence="6">The sequence shown here is derived from an EMBL/GenBank/DDBJ whole genome shotgun (WGS) entry which is preliminary data.</text>
</comment>
<dbReference type="EC" id="4.1.99.1" evidence="6"/>
<dbReference type="InterPro" id="IPR015422">
    <property type="entry name" value="PyrdxlP-dep_Trfase_small"/>
</dbReference>
<dbReference type="SUPFAM" id="SSF53383">
    <property type="entry name" value="PLP-dependent transferases"/>
    <property type="match status" value="1"/>
</dbReference>
<dbReference type="PANTHER" id="PTHR32325">
    <property type="entry name" value="BETA-ELIMINATING LYASE-LIKE PROTEIN-RELATED"/>
    <property type="match status" value="1"/>
</dbReference>
<dbReference type="EMBL" id="DSLG01000008">
    <property type="protein sequence ID" value="HEA87839.1"/>
    <property type="molecule type" value="Genomic_DNA"/>
</dbReference>
<reference evidence="6" key="1">
    <citation type="journal article" date="2020" name="mSystems">
        <title>Genome- and Community-Level Interaction Insights into Carbon Utilization and Element Cycling Functions of Hydrothermarchaeota in Hydrothermal Sediment.</title>
        <authorList>
            <person name="Zhou Z."/>
            <person name="Liu Y."/>
            <person name="Xu W."/>
            <person name="Pan J."/>
            <person name="Luo Z.H."/>
            <person name="Li M."/>
        </authorList>
    </citation>
    <scope>NUCLEOTIDE SEQUENCE [LARGE SCALE GENOMIC DNA]</scope>
    <source>
        <strain evidence="5">SpSt-265</strain>
        <strain evidence="6">SpSt-465</strain>
    </source>
</reference>
<evidence type="ECO:0000313" key="5">
    <source>
        <dbReference type="EMBL" id="HEA87839.1"/>
    </source>
</evidence>
<dbReference type="InterPro" id="IPR015424">
    <property type="entry name" value="PyrdxlP-dep_Trfase"/>
</dbReference>
<dbReference type="PANTHER" id="PTHR32325:SF4">
    <property type="entry name" value="TRYPTOPHANASE"/>
    <property type="match status" value="1"/>
</dbReference>
<dbReference type="GO" id="GO:0009034">
    <property type="term" value="F:tryptophanase activity"/>
    <property type="evidence" value="ECO:0007669"/>
    <property type="project" value="UniProtKB-EC"/>
</dbReference>
<evidence type="ECO:0000259" key="4">
    <source>
        <dbReference type="Pfam" id="PF01212"/>
    </source>
</evidence>
<organism evidence="6">
    <name type="scientific">candidate division WOR-3 bacterium</name>
    <dbReference type="NCBI Taxonomy" id="2052148"/>
    <lineage>
        <taxon>Bacteria</taxon>
        <taxon>Bacteria division WOR-3</taxon>
    </lineage>
</organism>
<dbReference type="AlphaFoldDB" id="A0A7C3IC24"/>
<dbReference type="Gene3D" id="3.90.1150.10">
    <property type="entry name" value="Aspartate Aminotransferase, domain 1"/>
    <property type="match status" value="1"/>
</dbReference>
<dbReference type="InterPro" id="IPR015421">
    <property type="entry name" value="PyrdxlP-dep_Trfase_major"/>
</dbReference>
<sequence>MSSNNIDFFISRFEELFSLAPQPGRYFQPRAYRNAAVRFRAHTGHDCEQVRHFFNTTGCPLHSVRARRELVEQTGLNPFLYPAQLLPGCDLLSDSGTTTMTMEQWAQMLLGDEAYGSNEGYYELNEQIGRTFGPQWQQELTGTLQTLFIFHQGRAAEHALFSNLSRMLGQRDVPPLVEVLNGVADRTGVFARLRRAAERVRKRSGAEPRFVIPSNGHFDTTEANIADCSIVPLNLNCDEHRQNDEQFPFRGNINITELAELLDKIHQHIPLVYLTVTNNTGGGQPVSMANIRAVRELTRQKNIPFFFDACRFAENAWFIREREGEFRNKDVAEIVRQMFEYPDGFHISLKKDGLVNIGGALVIRPDGLFARLTDYQQILPRLTDYQILTEGHPTYGGLAGRDLKAIAEGLRMVVRHEYLSARIEQVRRFAERLARDRIPVLRPAGGHAVYLDVDRFFDDVPVQDRDYPGVALVALLLVAGHRLCELGVYAFELEDVPVPRNNFVRAAVSRLAYEDQDLFACAEVIRLLYEHRARIPKVEVVYGAELPLRHFKSRFRFV</sequence>
<evidence type="ECO:0000313" key="6">
    <source>
        <dbReference type="EMBL" id="HFJ53677.1"/>
    </source>
</evidence>
<dbReference type="NCBIfam" id="NF009709">
    <property type="entry name" value="PRK13238.1"/>
    <property type="match status" value="1"/>
</dbReference>
<protein>
    <submittedName>
        <fullName evidence="6">Tryptophanase</fullName>
        <ecNumber evidence="6">4.1.99.1</ecNumber>
    </submittedName>
</protein>
<accession>A0A7C3IC24</accession>
<comment type="cofactor">
    <cofactor evidence="1">
        <name>pyridoxal 5'-phosphate</name>
        <dbReference type="ChEBI" id="CHEBI:597326"/>
    </cofactor>
</comment>
<keyword evidence="6" id="KW-0456">Lyase</keyword>
<evidence type="ECO:0000256" key="2">
    <source>
        <dbReference type="ARBA" id="ARBA00009721"/>
    </source>
</evidence>
<dbReference type="Gene3D" id="3.40.640.10">
    <property type="entry name" value="Type I PLP-dependent aspartate aminotransferase-like (Major domain)"/>
    <property type="match status" value="1"/>
</dbReference>
<feature type="domain" description="Aromatic amino acid beta-eliminating lyase/threonine aldolase" evidence="4">
    <location>
        <begin position="194"/>
        <end position="478"/>
    </location>
</feature>